<proteinExistence type="predicted"/>
<name>A0ABV9E7M5_9ACTN</name>
<keyword evidence="2 6" id="KW-0808">Transferase</keyword>
<dbReference type="SMART" id="SM00827">
    <property type="entry name" value="PKS_AT"/>
    <property type="match status" value="1"/>
</dbReference>
<dbReference type="Pfam" id="PF00698">
    <property type="entry name" value="Acyl_transf_1"/>
    <property type="match status" value="1"/>
</dbReference>
<dbReference type="Proteomes" id="UP001595923">
    <property type="component" value="Unassembled WGS sequence"/>
</dbReference>
<dbReference type="InterPro" id="IPR050858">
    <property type="entry name" value="Mal-CoA-ACP_Trans/PKS_FabD"/>
</dbReference>
<dbReference type="InterPro" id="IPR016035">
    <property type="entry name" value="Acyl_Trfase/lysoPLipase"/>
</dbReference>
<comment type="catalytic activity">
    <reaction evidence="4">
        <text>holo-[ACP] + malonyl-CoA = malonyl-[ACP] + CoA</text>
        <dbReference type="Rhea" id="RHEA:41792"/>
        <dbReference type="Rhea" id="RHEA-COMP:9623"/>
        <dbReference type="Rhea" id="RHEA-COMP:9685"/>
        <dbReference type="ChEBI" id="CHEBI:57287"/>
        <dbReference type="ChEBI" id="CHEBI:57384"/>
        <dbReference type="ChEBI" id="CHEBI:64479"/>
        <dbReference type="ChEBI" id="CHEBI:78449"/>
        <dbReference type="EC" id="2.3.1.39"/>
    </reaction>
</comment>
<dbReference type="Pfam" id="PF21124">
    <property type="entry name" value="VinK_C"/>
    <property type="match status" value="1"/>
</dbReference>
<keyword evidence="7" id="KW-1185">Reference proteome</keyword>
<dbReference type="EC" id="2.3.1.39" evidence="1"/>
<comment type="caution">
    <text evidence="6">The sequence shown here is derived from an EMBL/GenBank/DDBJ whole genome shotgun (WGS) entry which is preliminary data.</text>
</comment>
<dbReference type="PANTHER" id="PTHR42681">
    <property type="entry name" value="MALONYL-COA-ACYL CARRIER PROTEIN TRANSACYLASE, MITOCHONDRIAL"/>
    <property type="match status" value="1"/>
</dbReference>
<reference evidence="7" key="1">
    <citation type="journal article" date="2019" name="Int. J. Syst. Evol. Microbiol.">
        <title>The Global Catalogue of Microorganisms (GCM) 10K type strain sequencing project: providing services to taxonomists for standard genome sequencing and annotation.</title>
        <authorList>
            <consortium name="The Broad Institute Genomics Platform"/>
            <consortium name="The Broad Institute Genome Sequencing Center for Infectious Disease"/>
            <person name="Wu L."/>
            <person name="Ma J."/>
        </authorList>
    </citation>
    <scope>NUCLEOTIDE SEQUENCE [LARGE SCALE GENOMIC DNA]</scope>
    <source>
        <strain evidence="7">XZYJ18</strain>
    </source>
</reference>
<dbReference type="Gene3D" id="3.40.366.10">
    <property type="entry name" value="Malonyl-Coenzyme A Acyl Carrier Protein, domain 2"/>
    <property type="match status" value="1"/>
</dbReference>
<dbReference type="Gene3D" id="3.30.70.250">
    <property type="entry name" value="Malonyl-CoA ACP transacylase, ACP-binding"/>
    <property type="match status" value="1"/>
</dbReference>
<sequence>MEFTLESETAVVFPGMGPTQAADAVEFMKNTPEARRLTAVADDVLGYSLADALLSSDDDYSEAAQVAFVVNSLALAEWAGNEYGVDPAVCVGPSFGGRAAAVFSGALTAEEGIGLAAELARRTEEYFAAEHGDIVTHSFVRIPEQALKGLLEELDARSEWHDVACVIDADFTMLSLRESRVDWLKQRIRALGGLPLYTMRPPMHSAVFDGLRASAEEAMSGLSFADPRLPVVDDHDGTVLTTGEGVRTMLLDTFVRALHWPDAVAALKGLGVRSVCVCGQDALFGRVPVTRNSFQVIPVTPKLVAVRARSATAT</sequence>
<gene>
    <name evidence="6" type="ORF">ACFO4E_29390</name>
</gene>
<evidence type="ECO:0000256" key="3">
    <source>
        <dbReference type="ARBA" id="ARBA00023315"/>
    </source>
</evidence>
<organism evidence="6 7">
    <name type="scientific">Nocardiopsis mangrovi</name>
    <dbReference type="NCBI Taxonomy" id="1179818"/>
    <lineage>
        <taxon>Bacteria</taxon>
        <taxon>Bacillati</taxon>
        <taxon>Actinomycetota</taxon>
        <taxon>Actinomycetes</taxon>
        <taxon>Streptosporangiales</taxon>
        <taxon>Nocardiopsidaceae</taxon>
        <taxon>Nocardiopsis</taxon>
    </lineage>
</organism>
<dbReference type="InterPro" id="IPR049416">
    <property type="entry name" value="VinK-like_small"/>
</dbReference>
<protein>
    <recommendedName>
        <fullName evidence="1">[acyl-carrier-protein] S-malonyltransferase</fullName>
        <ecNumber evidence="1">2.3.1.39</ecNumber>
    </recommendedName>
</protein>
<evidence type="ECO:0000256" key="1">
    <source>
        <dbReference type="ARBA" id="ARBA00013258"/>
    </source>
</evidence>
<evidence type="ECO:0000259" key="5">
    <source>
        <dbReference type="SMART" id="SM00827"/>
    </source>
</evidence>
<evidence type="ECO:0000256" key="2">
    <source>
        <dbReference type="ARBA" id="ARBA00022679"/>
    </source>
</evidence>
<evidence type="ECO:0000313" key="6">
    <source>
        <dbReference type="EMBL" id="MFC4565988.1"/>
    </source>
</evidence>
<dbReference type="InterPro" id="IPR001227">
    <property type="entry name" value="Ac_transferase_dom_sf"/>
</dbReference>
<dbReference type="InterPro" id="IPR014043">
    <property type="entry name" value="Acyl_transferase_dom"/>
</dbReference>
<dbReference type="PANTHER" id="PTHR42681:SF1">
    <property type="entry name" value="MALONYL-COA-ACYL CARRIER PROTEIN TRANSACYLASE, MITOCHONDRIAL"/>
    <property type="match status" value="1"/>
</dbReference>
<keyword evidence="3 6" id="KW-0012">Acyltransferase</keyword>
<dbReference type="EMBL" id="JBHSFQ010000056">
    <property type="protein sequence ID" value="MFC4565988.1"/>
    <property type="molecule type" value="Genomic_DNA"/>
</dbReference>
<accession>A0ABV9E7M5</accession>
<evidence type="ECO:0000256" key="4">
    <source>
        <dbReference type="ARBA" id="ARBA00048462"/>
    </source>
</evidence>
<evidence type="ECO:0000313" key="7">
    <source>
        <dbReference type="Proteomes" id="UP001595923"/>
    </source>
</evidence>
<feature type="domain" description="Malonyl-CoA:ACP transacylase (MAT)" evidence="5">
    <location>
        <begin position="12"/>
        <end position="269"/>
    </location>
</feature>
<dbReference type="SUPFAM" id="SSF52151">
    <property type="entry name" value="FabD/lysophospholipase-like"/>
    <property type="match status" value="1"/>
</dbReference>
<dbReference type="RefSeq" id="WP_378580473.1">
    <property type="nucleotide sequence ID" value="NZ_JBHSFQ010000056.1"/>
</dbReference>
<dbReference type="GO" id="GO:0004314">
    <property type="term" value="F:[acyl-carrier-protein] S-malonyltransferase activity"/>
    <property type="evidence" value="ECO:0007669"/>
    <property type="project" value="UniProtKB-EC"/>
</dbReference>